<evidence type="ECO:0000256" key="6">
    <source>
        <dbReference type="SAM" id="Phobius"/>
    </source>
</evidence>
<dbReference type="PANTHER" id="PTHR47371:SF3">
    <property type="entry name" value="PHOSPHOGLYCEROL TRANSFERASE I"/>
    <property type="match status" value="1"/>
</dbReference>
<keyword evidence="8" id="KW-0808">Transferase</keyword>
<dbReference type="PANTHER" id="PTHR47371">
    <property type="entry name" value="LIPOTEICHOIC ACID SYNTHASE"/>
    <property type="match status" value="1"/>
</dbReference>
<dbReference type="GO" id="GO:0005886">
    <property type="term" value="C:plasma membrane"/>
    <property type="evidence" value="ECO:0007669"/>
    <property type="project" value="UniProtKB-SubCell"/>
</dbReference>
<dbReference type="InterPro" id="IPR017850">
    <property type="entry name" value="Alkaline_phosphatase_core_sf"/>
</dbReference>
<dbReference type="RefSeq" id="WP_108187743.1">
    <property type="nucleotide sequence ID" value="NZ_PIFK01000022.1"/>
</dbReference>
<feature type="transmembrane region" description="Helical" evidence="6">
    <location>
        <begin position="89"/>
        <end position="112"/>
    </location>
</feature>
<dbReference type="Gene3D" id="3.40.720.10">
    <property type="entry name" value="Alkaline Phosphatase, subunit A"/>
    <property type="match status" value="1"/>
</dbReference>
<dbReference type="Proteomes" id="UP000244197">
    <property type="component" value="Unassembled WGS sequence"/>
</dbReference>
<comment type="caution">
    <text evidence="8">The sequence shown here is derived from an EMBL/GenBank/DDBJ whole genome shotgun (WGS) entry which is preliminary data.</text>
</comment>
<keyword evidence="3 6" id="KW-0812">Transmembrane</keyword>
<dbReference type="SUPFAM" id="SSF53649">
    <property type="entry name" value="Alkaline phosphatase-like"/>
    <property type="match status" value="1"/>
</dbReference>
<dbReference type="AlphaFoldDB" id="A0A2T5EV70"/>
<evidence type="ECO:0000313" key="9">
    <source>
        <dbReference type="Proteomes" id="UP000244197"/>
    </source>
</evidence>
<evidence type="ECO:0000256" key="3">
    <source>
        <dbReference type="ARBA" id="ARBA00022692"/>
    </source>
</evidence>
<evidence type="ECO:0000313" key="8">
    <source>
        <dbReference type="EMBL" id="PTP34282.1"/>
    </source>
</evidence>
<dbReference type="EMBL" id="PIFK01000022">
    <property type="protein sequence ID" value="PTP34282.1"/>
    <property type="molecule type" value="Genomic_DNA"/>
</dbReference>
<dbReference type="Pfam" id="PF00884">
    <property type="entry name" value="Sulfatase"/>
    <property type="match status" value="1"/>
</dbReference>
<evidence type="ECO:0000256" key="2">
    <source>
        <dbReference type="ARBA" id="ARBA00022475"/>
    </source>
</evidence>
<accession>A0A2T5EV70</accession>
<feature type="transmembrane region" description="Helical" evidence="6">
    <location>
        <begin position="48"/>
        <end position="77"/>
    </location>
</feature>
<sequence length="662" mass="75474">MFQDNIKKLTRIIWIQVALFTIFASLFRQVFTFLIGDVTEVYQVIPDYIQSIVIGLRFDLRVATIAFAPLFLLGLILSGTKLFKIVNKIIPIYSFFIYFLGISVSIGNYYYYKTYSNHFDIFMFGLVEDDTSAVLLTMWQDYPIIITSLISLLTTITLLKITLFVWERLDTKTWPKQRGWVTALTLFVTIAAYFVLARGSIGTFPLKQYHANVSNYEVLNKVTPNAFLALDWARSEHKRSASFTAVKRADLEEKVHQVLGQDEPIYHTDKNDYLESNKPNVVFALMESMGTNLLVEDNGKTTDLLGSLRPHYENDFSFERFLPGTGGTINSIVMMLFHSNVNSISHGKEQNTPLPGSAFLPYKNSGYKVIYITGGSPLWRNLKYYLPVQGVDEFYSEEDIYEAFPESVEYASTWGAADEFTFKLAEKLLKENTQPVMVMIQTQTNHPPYQIPSNYTPGPIEVSEYAMKKMSLSEENSKKIYETYQYSSNALGDFISDIKDSELNSNTIISASGDHRLRNYSISYPKDLGVAHAVPFYLYVPQEILLHSKYRYQENRIGSHRDIFPTLYSFSLSNTEYTSLGGRNLLAEKDVSSPYAYTSGVTFTPLGVSHSTDSKAIYPWKNESNLAVERESIPNPTPNIDVEHSKLQTLFINSQMRGFRAQ</sequence>
<keyword evidence="2" id="KW-1003">Cell membrane</keyword>
<evidence type="ECO:0000259" key="7">
    <source>
        <dbReference type="Pfam" id="PF00884"/>
    </source>
</evidence>
<feature type="transmembrane region" description="Helical" evidence="6">
    <location>
        <begin position="178"/>
        <end position="196"/>
    </location>
</feature>
<dbReference type="InterPro" id="IPR000917">
    <property type="entry name" value="Sulfatase_N"/>
</dbReference>
<evidence type="ECO:0000256" key="4">
    <source>
        <dbReference type="ARBA" id="ARBA00022989"/>
    </source>
</evidence>
<dbReference type="InterPro" id="IPR050448">
    <property type="entry name" value="OpgB/LTA_synthase_biosynth"/>
</dbReference>
<comment type="subcellular location">
    <subcellularLocation>
        <location evidence="1">Cell membrane</location>
        <topology evidence="1">Multi-pass membrane protein</topology>
    </subcellularLocation>
</comment>
<protein>
    <submittedName>
        <fullName evidence="8">Phosphoglycerol transferase</fullName>
    </submittedName>
</protein>
<dbReference type="GO" id="GO:0016740">
    <property type="term" value="F:transferase activity"/>
    <property type="evidence" value="ECO:0007669"/>
    <property type="project" value="UniProtKB-KW"/>
</dbReference>
<evidence type="ECO:0000256" key="1">
    <source>
        <dbReference type="ARBA" id="ARBA00004651"/>
    </source>
</evidence>
<reference evidence="8 9" key="1">
    <citation type="submission" date="2017-11" db="EMBL/GenBank/DDBJ databases">
        <title>Population delineation of vibrios coincides with oyster pathogenicity.</title>
        <authorList>
            <person name="Bruto M."/>
            <person name="Labreuche Y."/>
            <person name="James A."/>
            <person name="Piel D."/>
            <person name="Chenivesse S."/>
            <person name="Petton B."/>
            <person name="Polz M.F."/>
            <person name="Le Roux F."/>
        </authorList>
    </citation>
    <scope>NUCLEOTIDE SEQUENCE [LARGE SCALE GENOMIC DNA]</scope>
    <source>
        <strain evidence="8 9">FF_144</strain>
    </source>
</reference>
<dbReference type="CDD" id="cd16015">
    <property type="entry name" value="LTA_synthase"/>
    <property type="match status" value="1"/>
</dbReference>
<keyword evidence="4 6" id="KW-1133">Transmembrane helix</keyword>
<gene>
    <name evidence="8" type="ORF">CWO07_12285</name>
</gene>
<proteinExistence type="predicted"/>
<organism evidence="8 9">
    <name type="scientific">Vibrio splendidus</name>
    <dbReference type="NCBI Taxonomy" id="29497"/>
    <lineage>
        <taxon>Bacteria</taxon>
        <taxon>Pseudomonadati</taxon>
        <taxon>Pseudomonadota</taxon>
        <taxon>Gammaproteobacteria</taxon>
        <taxon>Vibrionales</taxon>
        <taxon>Vibrionaceae</taxon>
        <taxon>Vibrio</taxon>
    </lineage>
</organism>
<name>A0A2T5EV70_VIBSP</name>
<keyword evidence="5 6" id="KW-0472">Membrane</keyword>
<feature type="transmembrane region" description="Helical" evidence="6">
    <location>
        <begin position="12"/>
        <end position="36"/>
    </location>
</feature>
<feature type="domain" description="Sulfatase N-terminal" evidence="7">
    <location>
        <begin position="279"/>
        <end position="568"/>
    </location>
</feature>
<evidence type="ECO:0000256" key="5">
    <source>
        <dbReference type="ARBA" id="ARBA00023136"/>
    </source>
</evidence>
<feature type="transmembrane region" description="Helical" evidence="6">
    <location>
        <begin position="144"/>
        <end position="166"/>
    </location>
</feature>